<dbReference type="RefSeq" id="XP_011207332.2">
    <property type="nucleotide sequence ID" value="XM_011209030.4"/>
</dbReference>
<dbReference type="KEGG" id="bdr:105228989"/>
<dbReference type="GeneID" id="105228989"/>
<protein>
    <submittedName>
        <fullName evidence="1">Uncharacterized protein</fullName>
    </submittedName>
</protein>
<organism evidence="1">
    <name type="scientific">Bactrocera dorsalis</name>
    <name type="common">Oriental fruit fly</name>
    <name type="synonym">Dacus dorsalis</name>
    <dbReference type="NCBI Taxonomy" id="27457"/>
    <lineage>
        <taxon>Eukaryota</taxon>
        <taxon>Metazoa</taxon>
        <taxon>Ecdysozoa</taxon>
        <taxon>Arthropoda</taxon>
        <taxon>Hexapoda</taxon>
        <taxon>Insecta</taxon>
        <taxon>Pterygota</taxon>
        <taxon>Neoptera</taxon>
        <taxon>Endopterygota</taxon>
        <taxon>Diptera</taxon>
        <taxon>Brachycera</taxon>
        <taxon>Muscomorpha</taxon>
        <taxon>Tephritoidea</taxon>
        <taxon>Tephritidae</taxon>
        <taxon>Bactrocera</taxon>
        <taxon>Bactrocera</taxon>
    </lineage>
</organism>
<evidence type="ECO:0000313" key="1">
    <source>
        <dbReference type="EMBL" id="JAC52254.1"/>
    </source>
</evidence>
<accession>A0A034WC54</accession>
<dbReference type="EMBL" id="GAKP01006698">
    <property type="protein sequence ID" value="JAC52254.1"/>
    <property type="molecule type" value="Transcribed_RNA"/>
</dbReference>
<proteinExistence type="predicted"/>
<dbReference type="AlphaFoldDB" id="A0A034WC54"/>
<sequence length="384" mass="44383">MTTADKHIQNLAKTLLVEEETRSYLEKDFEIIRAYVIDILLKDPIIGKMLINTKYPASNFNCSLVLDLSHLITLGAIKTKYPSFIRLVQRGRNRVDGTEKLPFFSNGENIAGGVITNIIKGLLKQGLDFSGYFVRGHLGDIYELDFNYENKNLSNQNYDGRDGEWQNNYIMLKACSEEITLNIRLRVLIKFCSNESPNDLWPHPTHNLKMIWLAAADVRYMEYFSVCAPLSERELASSPNNLIALRLLHSLMVGSKIYVMKKNFLESITYELIYTKAPKITHKSNESVLDILIASLRRISYYLAKNRFPYYWDTKENLLFLIRNHDRLSYTHRCLRTLLTNISSMRGNTGVTYEEVESFFGVQTNPNVYNVDDFGVYRQFSNIA</sequence>
<reference evidence="1" key="1">
    <citation type="journal article" date="2014" name="BMC Genomics">
        <title>Characterizing the developmental transcriptome of the oriental fruit fly, Bactrocera dorsalis (Diptera: Tephritidae) through comparative genomic analysis with Drosophila melanogaster utilizing modENCODE datasets.</title>
        <authorList>
            <person name="Geib S.M."/>
            <person name="Calla B."/>
            <person name="Hall B."/>
            <person name="Hou S."/>
            <person name="Manoukis N.C."/>
        </authorList>
    </citation>
    <scope>NUCLEOTIDE SEQUENCE</scope>
    <source>
        <strain evidence="1">Punador</strain>
    </source>
</reference>
<dbReference type="OrthoDB" id="8004744at2759"/>
<name>A0A034WC54_BACDO</name>